<dbReference type="HAMAP" id="MF_00009">
    <property type="entry name" value="Endoribonucl_YbeY"/>
    <property type="match status" value="1"/>
</dbReference>
<comment type="cofactor">
    <cofactor evidence="8">
        <name>Zn(2+)</name>
        <dbReference type="ChEBI" id="CHEBI:29105"/>
    </cofactor>
    <text evidence="8">Binds 1 zinc ion.</text>
</comment>
<keyword evidence="4 8" id="KW-0479">Metal-binding</keyword>
<dbReference type="InterPro" id="IPR002036">
    <property type="entry name" value="YbeY"/>
</dbReference>
<keyword evidence="3 8" id="KW-0540">Nuclease</keyword>
<keyword evidence="8" id="KW-0963">Cytoplasm</keyword>
<evidence type="ECO:0000256" key="3">
    <source>
        <dbReference type="ARBA" id="ARBA00022722"/>
    </source>
</evidence>
<keyword evidence="5 8" id="KW-0255">Endonuclease</keyword>
<evidence type="ECO:0000256" key="6">
    <source>
        <dbReference type="ARBA" id="ARBA00022801"/>
    </source>
</evidence>
<dbReference type="InterPro" id="IPR020549">
    <property type="entry name" value="YbeY_CS"/>
</dbReference>
<dbReference type="InterPro" id="IPR023091">
    <property type="entry name" value="MetalPrtase_cat_dom_sf_prd"/>
</dbReference>
<comment type="function">
    <text evidence="8">Single strand-specific metallo-endoribonuclease involved in late-stage 70S ribosome quality control and in maturation of the 3' terminus of the 16S rRNA.</text>
</comment>
<comment type="similarity">
    <text evidence="1 8">Belongs to the endoribonuclease YbeY family.</text>
</comment>
<gene>
    <name evidence="8 9" type="primary">ybeY</name>
    <name evidence="9" type="ORF">RCF98_13915</name>
</gene>
<dbReference type="Proteomes" id="UP001236657">
    <property type="component" value="Chromosome"/>
</dbReference>
<evidence type="ECO:0000313" key="9">
    <source>
        <dbReference type="EMBL" id="WML90059.1"/>
    </source>
</evidence>
<sequence>MSLQLDIQNPEDYPNIPAEADLLRWAQAAWPGGADAEAGVVVRIVNAAESQELNRAYRDKDYPTNVLSFPYDAPSIPDEEDDADDIEYLGDLVICLPVIEREAAEQGKTPTQHWAHLLIHGLLHLQGYDHITDAEAEEMEGLETDILGKLGFPDPYHSP</sequence>
<dbReference type="RefSeq" id="WP_308894398.1">
    <property type="nucleotide sequence ID" value="NZ_CP133218.1"/>
</dbReference>
<feature type="binding site" evidence="8">
    <location>
        <position position="130"/>
    </location>
    <ligand>
        <name>Zn(2+)</name>
        <dbReference type="ChEBI" id="CHEBI:29105"/>
        <note>catalytic</note>
    </ligand>
</feature>
<dbReference type="PANTHER" id="PTHR46986:SF1">
    <property type="entry name" value="ENDORIBONUCLEASE YBEY, CHLOROPLASTIC"/>
    <property type="match status" value="1"/>
</dbReference>
<dbReference type="PANTHER" id="PTHR46986">
    <property type="entry name" value="ENDORIBONUCLEASE YBEY, CHLOROPLASTIC"/>
    <property type="match status" value="1"/>
</dbReference>
<feature type="binding site" evidence="8">
    <location>
        <position position="120"/>
    </location>
    <ligand>
        <name>Zn(2+)</name>
        <dbReference type="ChEBI" id="CHEBI:29105"/>
        <note>catalytic</note>
    </ligand>
</feature>
<dbReference type="Gene3D" id="3.40.390.30">
    <property type="entry name" value="Metalloproteases ('zincins'), catalytic domain"/>
    <property type="match status" value="1"/>
</dbReference>
<evidence type="ECO:0000256" key="7">
    <source>
        <dbReference type="ARBA" id="ARBA00022833"/>
    </source>
</evidence>
<proteinExistence type="inferred from homology"/>
<dbReference type="EMBL" id="CP133218">
    <property type="protein sequence ID" value="WML90059.1"/>
    <property type="molecule type" value="Genomic_DNA"/>
</dbReference>
<evidence type="ECO:0000256" key="5">
    <source>
        <dbReference type="ARBA" id="ARBA00022759"/>
    </source>
</evidence>
<accession>A0ABY9MN26</accession>
<keyword evidence="2 8" id="KW-0690">Ribosome biogenesis</keyword>
<dbReference type="NCBIfam" id="TIGR00043">
    <property type="entry name" value="rRNA maturation RNase YbeY"/>
    <property type="match status" value="1"/>
</dbReference>
<evidence type="ECO:0000256" key="2">
    <source>
        <dbReference type="ARBA" id="ARBA00022517"/>
    </source>
</evidence>
<keyword evidence="7 8" id="KW-0862">Zinc</keyword>
<dbReference type="PROSITE" id="PS01306">
    <property type="entry name" value="UPF0054"/>
    <property type="match status" value="1"/>
</dbReference>
<feature type="binding site" evidence="8">
    <location>
        <position position="124"/>
    </location>
    <ligand>
        <name>Zn(2+)</name>
        <dbReference type="ChEBI" id="CHEBI:29105"/>
        <note>catalytic</note>
    </ligand>
</feature>
<keyword evidence="10" id="KW-1185">Reference proteome</keyword>
<protein>
    <recommendedName>
        <fullName evidence="8">Endoribonuclease YbeY</fullName>
        <ecNumber evidence="8">3.1.-.-</ecNumber>
    </recommendedName>
</protein>
<comment type="subcellular location">
    <subcellularLocation>
        <location evidence="8">Cytoplasm</location>
    </subcellularLocation>
</comment>
<name>A0ABY9MN26_9GAMM</name>
<evidence type="ECO:0000256" key="8">
    <source>
        <dbReference type="HAMAP-Rule" id="MF_00009"/>
    </source>
</evidence>
<dbReference type="EC" id="3.1.-.-" evidence="8"/>
<dbReference type="SUPFAM" id="SSF55486">
    <property type="entry name" value="Metalloproteases ('zincins'), catalytic domain"/>
    <property type="match status" value="1"/>
</dbReference>
<reference evidence="9 10" key="1">
    <citation type="submission" date="2023-08" db="EMBL/GenBank/DDBJ databases">
        <title>New molecular markers tilS and rpoB for phylogenetic and monitoring studies of the genus Thiothrix biodiversity.</title>
        <authorList>
            <person name="Ravin N.V."/>
            <person name="Smolyakov D."/>
            <person name="Markov N.D."/>
            <person name="Beletsky A.V."/>
            <person name="Mardanov A.V."/>
            <person name="Rudenko T.S."/>
            <person name="Grabovich M.Y."/>
        </authorList>
    </citation>
    <scope>NUCLEOTIDE SEQUENCE [LARGE SCALE GENOMIC DNA]</scope>
    <source>
        <strain evidence="9 10">MK1</strain>
    </source>
</reference>
<keyword evidence="8" id="KW-0698">rRNA processing</keyword>
<organism evidence="9 10">
    <name type="scientific">Thiothrix lacustris</name>
    <dbReference type="NCBI Taxonomy" id="525917"/>
    <lineage>
        <taxon>Bacteria</taxon>
        <taxon>Pseudomonadati</taxon>
        <taxon>Pseudomonadota</taxon>
        <taxon>Gammaproteobacteria</taxon>
        <taxon>Thiotrichales</taxon>
        <taxon>Thiotrichaceae</taxon>
        <taxon>Thiothrix</taxon>
    </lineage>
</organism>
<keyword evidence="6 8" id="KW-0378">Hydrolase</keyword>
<evidence type="ECO:0000256" key="1">
    <source>
        <dbReference type="ARBA" id="ARBA00010875"/>
    </source>
</evidence>
<evidence type="ECO:0000313" key="10">
    <source>
        <dbReference type="Proteomes" id="UP001236657"/>
    </source>
</evidence>
<dbReference type="Pfam" id="PF02130">
    <property type="entry name" value="YbeY"/>
    <property type="match status" value="1"/>
</dbReference>
<evidence type="ECO:0000256" key="4">
    <source>
        <dbReference type="ARBA" id="ARBA00022723"/>
    </source>
</evidence>